<evidence type="ECO:0000313" key="2">
    <source>
        <dbReference type="Proteomes" id="UP000002651"/>
    </source>
</evidence>
<dbReference type="Pfam" id="PF25847">
    <property type="entry name" value="YgzA"/>
    <property type="match status" value="1"/>
</dbReference>
<name>G4NRJ0_BACS4</name>
<dbReference type="KEGG" id="bst:GYO_1162"/>
<dbReference type="Proteomes" id="UP000002651">
    <property type="component" value="Chromosome"/>
</dbReference>
<evidence type="ECO:0000313" key="1">
    <source>
        <dbReference type="EMBL" id="AEP85820.1"/>
    </source>
</evidence>
<dbReference type="InterPro" id="IPR058862">
    <property type="entry name" value="YgzA"/>
</dbReference>
<dbReference type="HOGENOM" id="CLU_2696978_0_0_9"/>
<gene>
    <name evidence="1" type="ordered locus">GYO_1162</name>
</gene>
<keyword evidence="2" id="KW-1185">Reference proteome</keyword>
<accession>G4NRJ0</accession>
<dbReference type="EMBL" id="CP002905">
    <property type="protein sequence ID" value="AEP85820.1"/>
    <property type="molecule type" value="Genomic_DNA"/>
</dbReference>
<reference evidence="1 2" key="1">
    <citation type="journal article" date="2012" name="J. Bacteriol.">
        <title>Whole-genome sequences of Bacillus subtilis and close relatives.</title>
        <authorList>
            <person name="Earl A.M."/>
            <person name="Eppinger M."/>
            <person name="Fricke W.F."/>
            <person name="Rosovitz M.J."/>
            <person name="Rasko D.A."/>
            <person name="Daugherty S."/>
            <person name="Losick R."/>
            <person name="Kolter R."/>
            <person name="Ravel J."/>
        </authorList>
    </citation>
    <scope>NUCLEOTIDE SEQUENCE [LARGE SCALE GENOMIC DNA]</scope>
    <source>
        <strain evidence="2">DSM 15029 / JCM 12233 / NBRC 101239 / NRRL B-23049 / TU-B-10</strain>
    </source>
</reference>
<dbReference type="STRING" id="1052585.GYO_1162"/>
<protein>
    <submittedName>
        <fullName evidence="1">Uncharacterized protein</fullName>
    </submittedName>
</protein>
<proteinExistence type="predicted"/>
<dbReference type="AlphaFoldDB" id="G4NRJ0"/>
<organism evidence="1 2">
    <name type="scientific">Bacillus spizizenii (strain DSM 15029 / JCM 12233 / NBRC 101239 / NRRL B-23049 / TU-B-10)</name>
    <name type="common">Bacillus subtilis subsp. spizizenii</name>
    <dbReference type="NCBI Taxonomy" id="1052585"/>
    <lineage>
        <taxon>Bacteria</taxon>
        <taxon>Bacillati</taxon>
        <taxon>Bacillota</taxon>
        <taxon>Bacilli</taxon>
        <taxon>Bacillales</taxon>
        <taxon>Bacillaceae</taxon>
        <taxon>Bacillus</taxon>
    </lineage>
</organism>
<sequence>MKAKERIEMDKESMVADELHRMFLAGELQITIEEDINNISERLRNGDLSLDRLSGEDAFIKETVNEALRRVEQ</sequence>